<feature type="transmembrane region" description="Helical" evidence="8">
    <location>
        <begin position="133"/>
        <end position="153"/>
    </location>
</feature>
<keyword evidence="7 8" id="KW-0472">Membrane</keyword>
<dbReference type="Proteomes" id="UP000294656">
    <property type="component" value="Unassembled WGS sequence"/>
</dbReference>
<comment type="subcellular location">
    <subcellularLocation>
        <location evidence="1">Cell membrane</location>
        <topology evidence="1">Multi-pass membrane protein</topology>
    </subcellularLocation>
</comment>
<evidence type="ECO:0000256" key="1">
    <source>
        <dbReference type="ARBA" id="ARBA00004651"/>
    </source>
</evidence>
<dbReference type="CDD" id="cd06550">
    <property type="entry name" value="TM_ABC_iron-siderophores_like"/>
    <property type="match status" value="1"/>
</dbReference>
<feature type="transmembrane region" description="Helical" evidence="8">
    <location>
        <begin position="15"/>
        <end position="35"/>
    </location>
</feature>
<feature type="transmembrane region" description="Helical" evidence="8">
    <location>
        <begin position="322"/>
        <end position="344"/>
    </location>
</feature>
<dbReference type="SUPFAM" id="SSF81345">
    <property type="entry name" value="ABC transporter involved in vitamin B12 uptake, BtuC"/>
    <property type="match status" value="1"/>
</dbReference>
<reference evidence="9 10" key="1">
    <citation type="submission" date="2019-03" db="EMBL/GenBank/DDBJ databases">
        <title>Genomic Encyclopedia of Type Strains, Phase III (KMG-III): the genomes of soil and plant-associated and newly described type strains.</title>
        <authorList>
            <person name="Whitman W."/>
        </authorList>
    </citation>
    <scope>NUCLEOTIDE SEQUENCE [LARGE SCALE GENOMIC DNA]</scope>
    <source>
        <strain evidence="9 10">CECT 7378</strain>
    </source>
</reference>
<dbReference type="GO" id="GO:0005886">
    <property type="term" value="C:plasma membrane"/>
    <property type="evidence" value="ECO:0007669"/>
    <property type="project" value="UniProtKB-SubCell"/>
</dbReference>
<dbReference type="RefSeq" id="WP_133502214.1">
    <property type="nucleotide sequence ID" value="NZ_SNXC01000004.1"/>
</dbReference>
<keyword evidence="3" id="KW-0813">Transport</keyword>
<evidence type="ECO:0000313" key="9">
    <source>
        <dbReference type="EMBL" id="TDP00511.1"/>
    </source>
</evidence>
<dbReference type="EMBL" id="SNXC01000004">
    <property type="protein sequence ID" value="TDP00511.1"/>
    <property type="molecule type" value="Genomic_DNA"/>
</dbReference>
<evidence type="ECO:0000313" key="10">
    <source>
        <dbReference type="Proteomes" id="UP000294656"/>
    </source>
</evidence>
<dbReference type="PANTHER" id="PTHR30472">
    <property type="entry name" value="FERRIC ENTEROBACTIN TRANSPORT SYSTEM PERMEASE PROTEIN"/>
    <property type="match status" value="1"/>
</dbReference>
<dbReference type="Pfam" id="PF01032">
    <property type="entry name" value="FecCD"/>
    <property type="match status" value="1"/>
</dbReference>
<protein>
    <submittedName>
        <fullName evidence="9">Iron complex transport system permease protein</fullName>
    </submittedName>
</protein>
<evidence type="ECO:0000256" key="7">
    <source>
        <dbReference type="ARBA" id="ARBA00023136"/>
    </source>
</evidence>
<accession>A0A4R6MI26</accession>
<dbReference type="PANTHER" id="PTHR30472:SF25">
    <property type="entry name" value="ABC TRANSPORTER PERMEASE PROTEIN MJ0876-RELATED"/>
    <property type="match status" value="1"/>
</dbReference>
<evidence type="ECO:0000256" key="8">
    <source>
        <dbReference type="SAM" id="Phobius"/>
    </source>
</evidence>
<keyword evidence="6 8" id="KW-1133">Transmembrane helix</keyword>
<feature type="transmembrane region" description="Helical" evidence="8">
    <location>
        <begin position="294"/>
        <end position="316"/>
    </location>
</feature>
<dbReference type="OrthoDB" id="9055647at2"/>
<evidence type="ECO:0000256" key="6">
    <source>
        <dbReference type="ARBA" id="ARBA00022989"/>
    </source>
</evidence>
<dbReference type="InterPro" id="IPR000522">
    <property type="entry name" value="ABC_transptr_permease_BtuC"/>
</dbReference>
<dbReference type="FunFam" id="1.10.3470.10:FF:000001">
    <property type="entry name" value="Vitamin B12 ABC transporter permease BtuC"/>
    <property type="match status" value="1"/>
</dbReference>
<feature type="transmembrane region" description="Helical" evidence="8">
    <location>
        <begin position="72"/>
        <end position="92"/>
    </location>
</feature>
<comment type="caution">
    <text evidence="9">The sequence shown here is derived from an EMBL/GenBank/DDBJ whole genome shotgun (WGS) entry which is preliminary data.</text>
</comment>
<dbReference type="AlphaFoldDB" id="A0A4R6MI26"/>
<feature type="transmembrane region" description="Helical" evidence="8">
    <location>
        <begin position="104"/>
        <end position="126"/>
    </location>
</feature>
<feature type="transmembrane region" description="Helical" evidence="8">
    <location>
        <begin position="255"/>
        <end position="282"/>
    </location>
</feature>
<evidence type="ECO:0000256" key="5">
    <source>
        <dbReference type="ARBA" id="ARBA00022692"/>
    </source>
</evidence>
<gene>
    <name evidence="9" type="ORF">DFP79_0320</name>
</gene>
<feature type="transmembrane region" description="Helical" evidence="8">
    <location>
        <begin position="165"/>
        <end position="185"/>
    </location>
</feature>
<keyword evidence="5 8" id="KW-0812">Transmembrane</keyword>
<evidence type="ECO:0000256" key="2">
    <source>
        <dbReference type="ARBA" id="ARBA00007935"/>
    </source>
</evidence>
<dbReference type="GO" id="GO:0022857">
    <property type="term" value="F:transmembrane transporter activity"/>
    <property type="evidence" value="ECO:0007669"/>
    <property type="project" value="InterPro"/>
</dbReference>
<keyword evidence="4" id="KW-1003">Cell membrane</keyword>
<feature type="transmembrane region" description="Helical" evidence="8">
    <location>
        <begin position="206"/>
        <end position="228"/>
    </location>
</feature>
<comment type="similarity">
    <text evidence="2">Belongs to the binding-protein-dependent transport system permease family. FecCD subfamily.</text>
</comment>
<proteinExistence type="inferred from homology"/>
<name>A0A4R6MI26_9GAMM</name>
<dbReference type="Gene3D" id="1.10.3470.10">
    <property type="entry name" value="ABC transporter involved in vitamin B12 uptake, BtuC"/>
    <property type="match status" value="1"/>
</dbReference>
<keyword evidence="10" id="KW-1185">Reference proteome</keyword>
<sequence length="349" mass="35930">MPLIPLRGALYTRSFLLLASFALIAFALLFGVAIGETNIQLSIVVKALLNGLFGLDWAVSPIDQGIVWNYRFTRTIVAGCCGAALAITGLVLQSLLRNALADPYLLGISAGASTGAVMVTIAGVGAGVLSMSFGALIGALLAFAFVVMLAVFATGRFASDISSQVILAGIAGSQLFNALTAFIIAKSANAEQARGIMFWLLGNLSGVRWNEVALAVPVLVIGVALVLWHGRALDAFLFGSDAAASVGVPVRRVQVVLIGATAMMTAVMVSMVGAIGFVGLVVPHVARFLFGSKHLVLIPASAIIGAVFLIICDIGARTILSGQILPIGVVTALIGAPCFAVILVKGSRK</sequence>
<dbReference type="InterPro" id="IPR037294">
    <property type="entry name" value="ABC_BtuC-like"/>
</dbReference>
<organism evidence="9 10">
    <name type="scientific">Marinomonas balearica</name>
    <dbReference type="NCBI Taxonomy" id="491947"/>
    <lineage>
        <taxon>Bacteria</taxon>
        <taxon>Pseudomonadati</taxon>
        <taxon>Pseudomonadota</taxon>
        <taxon>Gammaproteobacteria</taxon>
        <taxon>Oceanospirillales</taxon>
        <taxon>Oceanospirillaceae</taxon>
        <taxon>Marinomonas</taxon>
    </lineage>
</organism>
<evidence type="ECO:0000256" key="3">
    <source>
        <dbReference type="ARBA" id="ARBA00022448"/>
    </source>
</evidence>
<evidence type="ECO:0000256" key="4">
    <source>
        <dbReference type="ARBA" id="ARBA00022475"/>
    </source>
</evidence>